<sequence>MIQLQAIELTMLDVDCRSFLGTFGAYKEILGSGTIDCETVLSVRDLARDQYSTCSDVIRYFEDAPLPGVARDRRGIRAMENAYMFKSYYGDVDIDELMKNPACIVQMQAE</sequence>
<dbReference type="Proteomes" id="UP000075260">
    <property type="component" value="Unassembled WGS sequence"/>
</dbReference>
<comment type="caution">
    <text evidence="1">The sequence shown here is derived from an EMBL/GenBank/DDBJ whole genome shotgun (WGS) entry which is preliminary data.</text>
</comment>
<reference evidence="1 2" key="1">
    <citation type="submission" date="2014-02" db="EMBL/GenBank/DDBJ databases">
        <title>The small core and large imbalanced accessory genome model reveals a collaborative survival strategy of Sorangium cellulosum strains in nature.</title>
        <authorList>
            <person name="Han K."/>
            <person name="Peng R."/>
            <person name="Blom J."/>
            <person name="Li Y.-Z."/>
        </authorList>
    </citation>
    <scope>NUCLEOTIDE SEQUENCE [LARGE SCALE GENOMIC DNA]</scope>
    <source>
        <strain evidence="1 2">So0008-312</strain>
    </source>
</reference>
<organism evidence="1 2">
    <name type="scientific">Sorangium cellulosum</name>
    <name type="common">Polyangium cellulosum</name>
    <dbReference type="NCBI Taxonomy" id="56"/>
    <lineage>
        <taxon>Bacteria</taxon>
        <taxon>Pseudomonadati</taxon>
        <taxon>Myxococcota</taxon>
        <taxon>Polyangia</taxon>
        <taxon>Polyangiales</taxon>
        <taxon>Polyangiaceae</taxon>
        <taxon>Sorangium</taxon>
    </lineage>
</organism>
<dbReference type="AlphaFoldDB" id="A0A150QKZ1"/>
<proteinExistence type="predicted"/>
<evidence type="ECO:0000313" key="2">
    <source>
        <dbReference type="Proteomes" id="UP000075260"/>
    </source>
</evidence>
<accession>A0A150QKZ1</accession>
<evidence type="ECO:0000313" key="1">
    <source>
        <dbReference type="EMBL" id="KYF68502.1"/>
    </source>
</evidence>
<dbReference type="EMBL" id="JEMA01000566">
    <property type="protein sequence ID" value="KYF68502.1"/>
    <property type="molecule type" value="Genomic_DNA"/>
</dbReference>
<gene>
    <name evidence="1" type="ORF">BE15_07120</name>
</gene>
<name>A0A150QKZ1_SORCE</name>
<protein>
    <submittedName>
        <fullName evidence="1">Uncharacterized protein</fullName>
    </submittedName>
</protein>